<dbReference type="Proteomes" id="UP000674318">
    <property type="component" value="Unassembled WGS sequence"/>
</dbReference>
<dbReference type="PANTHER" id="PTHR36960">
    <property type="entry name" value="SI:DKEY-32E6.3"/>
    <property type="match status" value="1"/>
</dbReference>
<dbReference type="PANTHER" id="PTHR36960:SF1">
    <property type="entry name" value="SI:DKEY-32E6.3"/>
    <property type="match status" value="1"/>
</dbReference>
<dbReference type="OrthoDB" id="417678at2759"/>
<dbReference type="AlphaFoldDB" id="A0A836HZ25"/>
<gene>
    <name evidence="1" type="ORF">JKF63_02206</name>
</gene>
<dbReference type="GeneID" id="94288324"/>
<sequence length="389" mass="44044">MSRQFLQQCSKKHLVIHMDINKTIIQIDQAGGRTMEDVLNSNVAANTFGLVDPTNKQWRPLYSVLDAPVKLPDTHSDSVISYDVYIDSLYCAPPGMQQMPKTERDAVWKSVSNLRRQATRKFTFPGEVGEAYAQLVDLQREHLKHGDGYHSIIPSFFHMVNTLSELNFHFTLIFRTFGSDLNTVLQEWSSFVLGTHACKPSGPVLQNLKEKYVEPLSGCLFRQANDIYICDGPRVSLSSYIKPEFDELDSVKVLKHLQQVPGCTLAHKTSFTDLKDHLVEYFAQSNNVGGLVDYYPAWAQAAEHRTGGKVFPVLQDDPNYYYVFFDDNIFIGEEHSIVDLREADGAKSIVDVEVEKKYCIPVNALKAIVDNEYFLNELCACLRLQGSQS</sequence>
<accession>A0A836HZ25</accession>
<evidence type="ECO:0000313" key="2">
    <source>
        <dbReference type="Proteomes" id="UP000674318"/>
    </source>
</evidence>
<dbReference type="KEGG" id="phet:94288324"/>
<name>A0A836HZ25_9TRYP</name>
<dbReference type="EMBL" id="JAFJZO010000033">
    <property type="protein sequence ID" value="KAG5495152.1"/>
    <property type="molecule type" value="Genomic_DNA"/>
</dbReference>
<comment type="caution">
    <text evidence="1">The sequence shown here is derived from an EMBL/GenBank/DDBJ whole genome shotgun (WGS) entry which is preliminary data.</text>
</comment>
<protein>
    <submittedName>
        <fullName evidence="1">Uncharacterized protein</fullName>
    </submittedName>
</protein>
<dbReference type="RefSeq" id="XP_067754404.1">
    <property type="nucleotide sequence ID" value="XM_067898247.1"/>
</dbReference>
<keyword evidence="2" id="KW-1185">Reference proteome</keyword>
<organism evidence="1 2">
    <name type="scientific">Porcisia hertigi</name>
    <dbReference type="NCBI Taxonomy" id="2761500"/>
    <lineage>
        <taxon>Eukaryota</taxon>
        <taxon>Discoba</taxon>
        <taxon>Euglenozoa</taxon>
        <taxon>Kinetoplastea</taxon>
        <taxon>Metakinetoplastina</taxon>
        <taxon>Trypanosomatida</taxon>
        <taxon>Trypanosomatidae</taxon>
        <taxon>Leishmaniinae</taxon>
        <taxon>Porcisia</taxon>
    </lineage>
</organism>
<evidence type="ECO:0000313" key="1">
    <source>
        <dbReference type="EMBL" id="KAG5495152.1"/>
    </source>
</evidence>
<proteinExistence type="predicted"/>
<reference evidence="1 2" key="1">
    <citation type="submission" date="2021-02" db="EMBL/GenBank/DDBJ databases">
        <title>Porcisia hertigi Genome sequencing and assembly.</title>
        <authorList>
            <person name="Almutairi H."/>
            <person name="Gatherer D."/>
        </authorList>
    </citation>
    <scope>NUCLEOTIDE SEQUENCE [LARGE SCALE GENOMIC DNA]</scope>
    <source>
        <strain evidence="1 2">C119</strain>
    </source>
</reference>